<dbReference type="GO" id="GO:0006508">
    <property type="term" value="P:proteolysis"/>
    <property type="evidence" value="ECO:0007669"/>
    <property type="project" value="UniProtKB-KW"/>
</dbReference>
<protein>
    <recommendedName>
        <fullName evidence="6">Fibronectin type-III domain-containing protein</fullName>
    </recommendedName>
</protein>
<dbReference type="InterPro" id="IPR003961">
    <property type="entry name" value="FN3_dom"/>
</dbReference>
<dbReference type="Pfam" id="PF00041">
    <property type="entry name" value="fn3"/>
    <property type="match status" value="1"/>
</dbReference>
<evidence type="ECO:0000259" key="4">
    <source>
        <dbReference type="PROSITE" id="PS51829"/>
    </source>
</evidence>
<comment type="caution">
    <text evidence="5">The sequence shown here is derived from an EMBL/GenBank/DDBJ whole genome shotgun (WGS) entry which is preliminary data.</text>
</comment>
<dbReference type="InterPro" id="IPR013783">
    <property type="entry name" value="Ig-like_fold"/>
</dbReference>
<dbReference type="SUPFAM" id="SSF49785">
    <property type="entry name" value="Galactose-binding domain-like"/>
    <property type="match status" value="1"/>
</dbReference>
<name>X1HCW8_9ZZZZ</name>
<dbReference type="SUPFAM" id="SSF49265">
    <property type="entry name" value="Fibronectin type III"/>
    <property type="match status" value="1"/>
</dbReference>
<dbReference type="Gene3D" id="2.60.40.10">
    <property type="entry name" value="Immunoglobulins"/>
    <property type="match status" value="1"/>
</dbReference>
<dbReference type="PROSITE" id="PS50853">
    <property type="entry name" value="FN3"/>
    <property type="match status" value="1"/>
</dbReference>
<feature type="non-terminal residue" evidence="5">
    <location>
        <position position="1"/>
    </location>
</feature>
<dbReference type="InterPro" id="IPR008979">
    <property type="entry name" value="Galactose-bd-like_sf"/>
</dbReference>
<dbReference type="Gene3D" id="2.60.120.260">
    <property type="entry name" value="Galactose-binding domain-like"/>
    <property type="match status" value="1"/>
</dbReference>
<dbReference type="EMBL" id="BARU01033419">
    <property type="protein sequence ID" value="GAH67252.1"/>
    <property type="molecule type" value="Genomic_DNA"/>
</dbReference>
<feature type="domain" description="Fibronectin type-III" evidence="3">
    <location>
        <begin position="92"/>
        <end position="187"/>
    </location>
</feature>
<evidence type="ECO:0000256" key="1">
    <source>
        <dbReference type="ARBA" id="ARBA00022670"/>
    </source>
</evidence>
<proteinExistence type="predicted"/>
<evidence type="ECO:0008006" key="6">
    <source>
        <dbReference type="Google" id="ProtNLM"/>
    </source>
</evidence>
<evidence type="ECO:0000313" key="5">
    <source>
        <dbReference type="EMBL" id="GAH67252.1"/>
    </source>
</evidence>
<feature type="domain" description="P/Homo B" evidence="4">
    <location>
        <begin position="1"/>
        <end position="91"/>
    </location>
</feature>
<dbReference type="InterPro" id="IPR036116">
    <property type="entry name" value="FN3_sf"/>
</dbReference>
<evidence type="ECO:0000259" key="3">
    <source>
        <dbReference type="PROSITE" id="PS50853"/>
    </source>
</evidence>
<dbReference type="AlphaFoldDB" id="X1HCW8"/>
<organism evidence="5">
    <name type="scientific">marine sediment metagenome</name>
    <dbReference type="NCBI Taxonomy" id="412755"/>
    <lineage>
        <taxon>unclassified sequences</taxon>
        <taxon>metagenomes</taxon>
        <taxon>ecological metagenomes</taxon>
    </lineage>
</organism>
<accession>X1HCW8</accession>
<evidence type="ECO:0000256" key="2">
    <source>
        <dbReference type="ARBA" id="ARBA00022801"/>
    </source>
</evidence>
<keyword evidence="2" id="KW-0378">Hydrolase</keyword>
<reference evidence="5" key="1">
    <citation type="journal article" date="2014" name="Front. Microbiol.">
        <title>High frequency of phylogenetically diverse reductive dehalogenase-homologous genes in deep subseafloor sedimentary metagenomes.</title>
        <authorList>
            <person name="Kawai M."/>
            <person name="Futagami T."/>
            <person name="Toyoda A."/>
            <person name="Takaki Y."/>
            <person name="Nishi S."/>
            <person name="Hori S."/>
            <person name="Arai W."/>
            <person name="Tsubouchi T."/>
            <person name="Morono Y."/>
            <person name="Uchiyama I."/>
            <person name="Ito T."/>
            <person name="Fujiyama A."/>
            <person name="Inagaki F."/>
            <person name="Takami H."/>
        </authorList>
    </citation>
    <scope>NUCLEOTIDE SEQUENCE</scope>
    <source>
        <strain evidence="5">Expedition CK06-06</strain>
    </source>
</reference>
<sequence length="259" mass="28107">IISPYGTVVDLETSGASGTSYYQTVFDDEASTPISSGTAPYFGSFQPEDSLSAFDGEEMQGTWTLWVYCTYHVPGTLEEWSVFVEYDEGGQFPLAPSGLTAIPSDQQITLTWNANSEPDLAKYRIYRDTSSPAETLIDSVVGSPPDNSYTDTGLTNGQEYFYFITAVDSSGNESGYSAEVSATPQPPFTDIAAGLDGAYEGQSGWVDYDSDGDLDLLTAGYDGTDYITRLYRNDDGDFNNANAGLPGYSEEKFAWGDYD</sequence>
<dbReference type="InterPro" id="IPR002884">
    <property type="entry name" value="P_dom"/>
</dbReference>
<keyword evidence="1" id="KW-0645">Protease</keyword>
<dbReference type="CDD" id="cd00063">
    <property type="entry name" value="FN3"/>
    <property type="match status" value="1"/>
</dbReference>
<dbReference type="GO" id="GO:0004252">
    <property type="term" value="F:serine-type endopeptidase activity"/>
    <property type="evidence" value="ECO:0007669"/>
    <property type="project" value="InterPro"/>
</dbReference>
<dbReference type="PROSITE" id="PS51829">
    <property type="entry name" value="P_HOMO_B"/>
    <property type="match status" value="1"/>
</dbReference>
<feature type="non-terminal residue" evidence="5">
    <location>
        <position position="259"/>
    </location>
</feature>
<dbReference type="SMART" id="SM00060">
    <property type="entry name" value="FN3"/>
    <property type="match status" value="1"/>
</dbReference>
<gene>
    <name evidence="5" type="ORF">S03H2_52603</name>
</gene>